<feature type="region of interest" description="Disordered" evidence="2">
    <location>
        <begin position="359"/>
        <end position="379"/>
    </location>
</feature>
<dbReference type="Proteomes" id="UP001634393">
    <property type="component" value="Unassembled WGS sequence"/>
</dbReference>
<evidence type="ECO:0000313" key="5">
    <source>
        <dbReference type="Proteomes" id="UP001634393"/>
    </source>
</evidence>
<dbReference type="InterPro" id="IPR016024">
    <property type="entry name" value="ARM-type_fold"/>
</dbReference>
<dbReference type="PANTHER" id="PTHR22100">
    <property type="entry name" value="WINGS APART-LIKE PROTEIN HOMOLOG"/>
    <property type="match status" value="1"/>
</dbReference>
<evidence type="ECO:0000256" key="1">
    <source>
        <dbReference type="ARBA" id="ARBA00006854"/>
    </source>
</evidence>
<evidence type="ECO:0000259" key="3">
    <source>
        <dbReference type="Pfam" id="PF07814"/>
    </source>
</evidence>
<evidence type="ECO:0000256" key="2">
    <source>
        <dbReference type="SAM" id="MobiDB-lite"/>
    </source>
</evidence>
<evidence type="ECO:0000313" key="4">
    <source>
        <dbReference type="EMBL" id="KAL3851289.1"/>
    </source>
</evidence>
<comment type="similarity">
    <text evidence="1">Belongs to the WAPL family.</text>
</comment>
<protein>
    <recommendedName>
        <fullName evidence="3">Wings apart-like protein C-terminal domain-containing protein</fullName>
    </recommendedName>
</protein>
<feature type="compositionally biased region" description="Polar residues" evidence="2">
    <location>
        <begin position="861"/>
        <end position="872"/>
    </location>
</feature>
<feature type="domain" description="Wings apart-like protein C-terminal" evidence="3">
    <location>
        <begin position="389"/>
        <end position="974"/>
    </location>
</feature>
<dbReference type="AlphaFoldDB" id="A0ABD3UP39"/>
<dbReference type="EMBL" id="JBJXBP010000001">
    <property type="protein sequence ID" value="KAL3851289.1"/>
    <property type="molecule type" value="Genomic_DNA"/>
</dbReference>
<proteinExistence type="inferred from homology"/>
<feature type="compositionally biased region" description="Polar residues" evidence="2">
    <location>
        <begin position="25"/>
        <end position="34"/>
    </location>
</feature>
<dbReference type="PANTHER" id="PTHR22100:SF13">
    <property type="entry name" value="WINGS APART-LIKE PROTEIN HOMOLOG"/>
    <property type="match status" value="1"/>
</dbReference>
<feature type="region of interest" description="Disordered" evidence="2">
    <location>
        <begin position="835"/>
        <end position="887"/>
    </location>
</feature>
<sequence length="1115" mass="122877">MIVRKYGRRSRDYSGADSFPDVGSDSPSQECPQDVYNFTFSSQDSARCHWSDPYSCSSSQESKKLTILPPRNGGDYGDYDGGFRKSKKLKVIDVDSEPYGSSSSQESKEFGILANGGFKKPNTFKKPSNFKKVDFDPYEYNSSQEQEESIWPPKRVRENLSIFEFSEDVDVWKPNQAKVVGSRSHGVNSSQELVELGISQPRKLDSWEFDGVSRKSKKDRKENGVIQNKKLNVIDVDSEPCGSSSSQESKEFGILAISDAGFKKPGNFKKVDYDPYKYNSSQEQEEFSILPPKRGRENHSVFEFSEDADVWKPNQSKNFGSHSHGLNSSQELVELGISQPRKLDSWDFDGVSRISKKKDRKENGVIQKKNKNTKKMKEPESSYAMITTTLMETQEFGEMTEHVDEVNFSLDGLKKGAHVRIRRASLLSLLSICGTAQQRRLLRVHGMAKAIIDAVLGLSFDDSPSNLAAAALFYILTSDGQDEYRLDSPSCIRFLIKSLQPLTSGVASEKAPTIGSKLLGICKSAGFSQDSGKGKDSSSTAITLKVQDILVNCKEMKPKYDSDNRMEEPEMNPKWISLLIMEKACLSTFSIEDTFGTARKTGGNFKEKLREFGGLDAVFEVARKCHSTMEEWLEKSPTFALDLKDGLGFESLVVILKCLKIMENATFLSKDNQSHLLRMKGKFDGERAPRAFTKLILSVIKILSGVSLLRQDEKMGGTSNGSSNSGGCCSMECTASQKSIDASQCSQTGSYKSSLESSQVYADPLLLKMRVESSTAGSCSGTSGNPNSVIHISSDDSGLEFVGKRQLGSSNIGSMEYSQDPFAFDEVDFEPPKWDLRSGRVHKSPPQESRATVSESRDGNHSVTGLSQSINVENRHPQEPSCSSNLDDEKSSLLADCLLTSVKVLMNLANDNPEGCRQIAACGGLEVTSSLIAGHFPSFSSSLLSKQSNTQLTDQELDFLVAILGLLVNLVEKDGRNRSRLAAASVSVPSLECLGLEDERDVISLLCSIFLANQGDAEGTGEGKCLSLEDEDTILQGEKEAEKMIVEAYAALLLAFLSTESKSIRNAIAECLPKRNLSILVPVLERFVEFHMTLNVISPETHKAVLEVIESCRIP</sequence>
<feature type="region of interest" description="Disordered" evidence="2">
    <location>
        <begin position="1"/>
        <end position="34"/>
    </location>
</feature>
<accession>A0ABD3UP39</accession>
<name>A0ABD3UP39_9LAMI</name>
<keyword evidence="5" id="KW-1185">Reference proteome</keyword>
<organism evidence="4 5">
    <name type="scientific">Penstemon smallii</name>
    <dbReference type="NCBI Taxonomy" id="265156"/>
    <lineage>
        <taxon>Eukaryota</taxon>
        <taxon>Viridiplantae</taxon>
        <taxon>Streptophyta</taxon>
        <taxon>Embryophyta</taxon>
        <taxon>Tracheophyta</taxon>
        <taxon>Spermatophyta</taxon>
        <taxon>Magnoliopsida</taxon>
        <taxon>eudicotyledons</taxon>
        <taxon>Gunneridae</taxon>
        <taxon>Pentapetalae</taxon>
        <taxon>asterids</taxon>
        <taxon>lamiids</taxon>
        <taxon>Lamiales</taxon>
        <taxon>Plantaginaceae</taxon>
        <taxon>Cheloneae</taxon>
        <taxon>Penstemon</taxon>
    </lineage>
</organism>
<dbReference type="Pfam" id="PF07814">
    <property type="entry name" value="WAPL"/>
    <property type="match status" value="1"/>
</dbReference>
<gene>
    <name evidence="4" type="ORF">ACJIZ3_013171</name>
</gene>
<reference evidence="4 5" key="1">
    <citation type="submission" date="2024-12" db="EMBL/GenBank/DDBJ databases">
        <title>The unique morphological basis and parallel evolutionary history of personate flowers in Penstemon.</title>
        <authorList>
            <person name="Depatie T.H."/>
            <person name="Wessinger C.A."/>
        </authorList>
    </citation>
    <scope>NUCLEOTIDE SEQUENCE [LARGE SCALE GENOMIC DNA]</scope>
    <source>
        <strain evidence="4">WTNN_2</strain>
        <tissue evidence="4">Leaf</tissue>
    </source>
</reference>
<feature type="region of interest" description="Disordered" evidence="2">
    <location>
        <begin position="54"/>
        <end position="79"/>
    </location>
</feature>
<dbReference type="FunFam" id="1.25.10.10:FF:000519">
    <property type="entry name" value="WAPL (Wings apart-like protein regulation of heterochromatin) protein"/>
    <property type="match status" value="1"/>
</dbReference>
<dbReference type="InterPro" id="IPR011989">
    <property type="entry name" value="ARM-like"/>
</dbReference>
<comment type="caution">
    <text evidence="4">The sequence shown here is derived from an EMBL/GenBank/DDBJ whole genome shotgun (WGS) entry which is preliminary data.</text>
</comment>
<dbReference type="SUPFAM" id="SSF48371">
    <property type="entry name" value="ARM repeat"/>
    <property type="match status" value="1"/>
</dbReference>
<dbReference type="Gene3D" id="1.25.10.10">
    <property type="entry name" value="Leucine-rich Repeat Variant"/>
    <property type="match status" value="2"/>
</dbReference>
<dbReference type="InterPro" id="IPR022771">
    <property type="entry name" value="WAPL_C"/>
</dbReference>
<dbReference type="InterPro" id="IPR039874">
    <property type="entry name" value="WAPL"/>
</dbReference>